<dbReference type="Pfam" id="PF12616">
    <property type="entry name" value="DUF3775"/>
    <property type="match status" value="1"/>
</dbReference>
<dbReference type="Proteomes" id="UP001144323">
    <property type="component" value="Unassembled WGS sequence"/>
</dbReference>
<dbReference type="AlphaFoldDB" id="A0A9W6LQW2"/>
<sequence>MPTINTDKVCFIVVKARELESEDSGVEADASNPTDDHFVSVLTEEAFDTVRAEIASFIEAMDEEEQAELVALAWVGRGDFSGDEWETALTEARARHEGPTSAYLLGQPLLSAHLESGLGEFGESCTLFAADRQ</sequence>
<keyword evidence="2" id="KW-1185">Reference proteome</keyword>
<dbReference type="InterPro" id="IPR022254">
    <property type="entry name" value="DUF3775"/>
</dbReference>
<evidence type="ECO:0000313" key="2">
    <source>
        <dbReference type="Proteomes" id="UP001144323"/>
    </source>
</evidence>
<accession>A0A9W6LQW2</accession>
<name>A0A9W6LQW2_9HYPH</name>
<protein>
    <recommendedName>
        <fullName evidence="3">DUF3775 domain-containing protein</fullName>
    </recommendedName>
</protein>
<reference evidence="1" key="1">
    <citation type="journal article" date="2023" name="Int. J. Syst. Evol. Microbiol.">
        <title>Methylocystis iwaonis sp. nov., a type II methane-oxidizing bacterium from surface soil of a rice paddy field in Japan, and emended description of the genus Methylocystis (ex Whittenbury et al. 1970) Bowman et al. 1993.</title>
        <authorList>
            <person name="Kaise H."/>
            <person name="Sawadogo J.B."/>
            <person name="Alam M.S."/>
            <person name="Ueno C."/>
            <person name="Dianou D."/>
            <person name="Shinjo R."/>
            <person name="Asakawa S."/>
        </authorList>
    </citation>
    <scope>NUCLEOTIDE SEQUENCE</scope>
    <source>
        <strain evidence="1">LMG27198</strain>
    </source>
</reference>
<dbReference type="EMBL" id="BSEC01000001">
    <property type="protein sequence ID" value="GLI91985.1"/>
    <property type="molecule type" value="Genomic_DNA"/>
</dbReference>
<evidence type="ECO:0008006" key="3">
    <source>
        <dbReference type="Google" id="ProtNLM"/>
    </source>
</evidence>
<proteinExistence type="predicted"/>
<comment type="caution">
    <text evidence="1">The sequence shown here is derived from an EMBL/GenBank/DDBJ whole genome shotgun (WGS) entry which is preliminary data.</text>
</comment>
<gene>
    <name evidence="1" type="ORF">LMG27198_09770</name>
</gene>
<organism evidence="1 2">
    <name type="scientific">Methylocystis echinoides</name>
    <dbReference type="NCBI Taxonomy" id="29468"/>
    <lineage>
        <taxon>Bacteria</taxon>
        <taxon>Pseudomonadati</taxon>
        <taxon>Pseudomonadota</taxon>
        <taxon>Alphaproteobacteria</taxon>
        <taxon>Hyphomicrobiales</taxon>
        <taxon>Methylocystaceae</taxon>
        <taxon>Methylocystis</taxon>
    </lineage>
</organism>
<dbReference type="RefSeq" id="WP_281800926.1">
    <property type="nucleotide sequence ID" value="NZ_BSEC01000001.1"/>
</dbReference>
<evidence type="ECO:0000313" key="1">
    <source>
        <dbReference type="EMBL" id="GLI91985.1"/>
    </source>
</evidence>